<dbReference type="Gene3D" id="3.30.950.30">
    <property type="entry name" value="Schlafen, AAA domain"/>
    <property type="match status" value="1"/>
</dbReference>
<accession>A0A9Q3V813</accession>
<dbReference type="InterPro" id="IPR038461">
    <property type="entry name" value="Schlafen_AlbA_2_dom_sf"/>
</dbReference>
<evidence type="ECO:0000313" key="3">
    <source>
        <dbReference type="Proteomes" id="UP001108025"/>
    </source>
</evidence>
<dbReference type="AlphaFoldDB" id="A0A9Q3V813"/>
<sequence length="286" mass="33831">MKTKMPVISYIVTCKYKTNSAGLTTLHQQNFSDENFSTARKKAFEYVEAAKEFMHKNEIFLNRKRYQNPSGVYIKNKKAFDSGIQIFMRINENFNQSSVSDKKATMYLIAAFHTINDDYRQKIKAGRSAEKSYYKILKQNSVEEDQFIIDYEKFEKEKNEIEKLKSKSFIDIDFITYSLDQTIENLFESICAFANSGGGRIIFGQDEKFETYHSDSKINLLCEKIWNRTITEFPEMEEYLIIFKRNYIDCKFLEIEVIPTPFDCLFRREYFVRTIHGNVMDLQKSL</sequence>
<keyword evidence="2" id="KW-0067">ATP-binding</keyword>
<evidence type="ECO:0000259" key="1">
    <source>
        <dbReference type="Pfam" id="PF04326"/>
    </source>
</evidence>
<dbReference type="EMBL" id="JAJNAY010000003">
    <property type="protein sequence ID" value="MCD1119110.1"/>
    <property type="molecule type" value="Genomic_DNA"/>
</dbReference>
<reference evidence="2" key="1">
    <citation type="submission" date="2021-11" db="EMBL/GenBank/DDBJ databases">
        <title>Description of novel Chryseobacterium species.</title>
        <authorList>
            <person name="Saticioglu I.B."/>
            <person name="Ay H."/>
            <person name="Altun S."/>
            <person name="Duman M."/>
        </authorList>
    </citation>
    <scope>NUCLEOTIDE SEQUENCE</scope>
    <source>
        <strain evidence="2">C-17</strain>
    </source>
</reference>
<dbReference type="RefSeq" id="WP_230672566.1">
    <property type="nucleotide sequence ID" value="NZ_JAJNAY010000003.1"/>
</dbReference>
<protein>
    <submittedName>
        <fullName evidence="2">ATP-binding protein</fullName>
    </submittedName>
</protein>
<feature type="domain" description="Schlafen AlbA-2" evidence="1">
    <location>
        <begin position="178"/>
        <end position="261"/>
    </location>
</feature>
<comment type="caution">
    <text evidence="2">The sequence shown here is derived from an EMBL/GenBank/DDBJ whole genome shotgun (WGS) entry which is preliminary data.</text>
</comment>
<dbReference type="InterPro" id="IPR007421">
    <property type="entry name" value="Schlafen_AlbA_2_dom"/>
</dbReference>
<dbReference type="Pfam" id="PF04326">
    <property type="entry name" value="SLFN_AlbA_2"/>
    <property type="match status" value="1"/>
</dbReference>
<organism evidence="2 3">
    <name type="scientific">Chryseobacterium turcicum</name>
    <dbReference type="NCBI Taxonomy" id="2898076"/>
    <lineage>
        <taxon>Bacteria</taxon>
        <taxon>Pseudomonadati</taxon>
        <taxon>Bacteroidota</taxon>
        <taxon>Flavobacteriia</taxon>
        <taxon>Flavobacteriales</taxon>
        <taxon>Weeksellaceae</taxon>
        <taxon>Chryseobacterium group</taxon>
        <taxon>Chryseobacterium</taxon>
    </lineage>
</organism>
<dbReference type="GO" id="GO:0005524">
    <property type="term" value="F:ATP binding"/>
    <property type="evidence" value="ECO:0007669"/>
    <property type="project" value="UniProtKB-KW"/>
</dbReference>
<evidence type="ECO:0000313" key="2">
    <source>
        <dbReference type="EMBL" id="MCD1119110.1"/>
    </source>
</evidence>
<name>A0A9Q3V813_9FLAO</name>
<proteinExistence type="predicted"/>
<dbReference type="Proteomes" id="UP001108025">
    <property type="component" value="Unassembled WGS sequence"/>
</dbReference>
<gene>
    <name evidence="2" type="ORF">LO744_19895</name>
</gene>
<keyword evidence="3" id="KW-1185">Reference proteome</keyword>
<keyword evidence="2" id="KW-0547">Nucleotide-binding</keyword>